<proteinExistence type="predicted"/>
<evidence type="ECO:0000313" key="2">
    <source>
        <dbReference type="Proteomes" id="UP000299102"/>
    </source>
</evidence>
<accession>A0A4C1W3H0</accession>
<evidence type="ECO:0000313" key="1">
    <source>
        <dbReference type="EMBL" id="GBP45868.1"/>
    </source>
</evidence>
<keyword evidence="2" id="KW-1185">Reference proteome</keyword>
<gene>
    <name evidence="1" type="ORF">EVAR_31773_1</name>
</gene>
<organism evidence="1 2">
    <name type="scientific">Eumeta variegata</name>
    <name type="common">Bagworm moth</name>
    <name type="synonym">Eumeta japonica</name>
    <dbReference type="NCBI Taxonomy" id="151549"/>
    <lineage>
        <taxon>Eukaryota</taxon>
        <taxon>Metazoa</taxon>
        <taxon>Ecdysozoa</taxon>
        <taxon>Arthropoda</taxon>
        <taxon>Hexapoda</taxon>
        <taxon>Insecta</taxon>
        <taxon>Pterygota</taxon>
        <taxon>Neoptera</taxon>
        <taxon>Endopterygota</taxon>
        <taxon>Lepidoptera</taxon>
        <taxon>Glossata</taxon>
        <taxon>Ditrysia</taxon>
        <taxon>Tineoidea</taxon>
        <taxon>Psychidae</taxon>
        <taxon>Oiketicinae</taxon>
        <taxon>Eumeta</taxon>
    </lineage>
</organism>
<dbReference type="EMBL" id="BGZK01000473">
    <property type="protein sequence ID" value="GBP45868.1"/>
    <property type="molecule type" value="Genomic_DNA"/>
</dbReference>
<comment type="caution">
    <text evidence="1">The sequence shown here is derived from an EMBL/GenBank/DDBJ whole genome shotgun (WGS) entry which is preliminary data.</text>
</comment>
<protein>
    <submittedName>
        <fullName evidence="1">Uncharacterized protein</fullName>
    </submittedName>
</protein>
<reference evidence="1 2" key="1">
    <citation type="journal article" date="2019" name="Commun. Biol.">
        <title>The bagworm genome reveals a unique fibroin gene that provides high tensile strength.</title>
        <authorList>
            <person name="Kono N."/>
            <person name="Nakamura H."/>
            <person name="Ohtoshi R."/>
            <person name="Tomita M."/>
            <person name="Numata K."/>
            <person name="Arakawa K."/>
        </authorList>
    </citation>
    <scope>NUCLEOTIDE SEQUENCE [LARGE SCALE GENOMIC DNA]</scope>
</reference>
<dbReference type="AlphaFoldDB" id="A0A4C1W3H0"/>
<dbReference type="Proteomes" id="UP000299102">
    <property type="component" value="Unassembled WGS sequence"/>
</dbReference>
<sequence>MRMGTRTAPRVCCPSARATRWPVLRWVLRSVPERPPRPGWLARRRRRRSARWFFVVPADTSEHPRYTLLIHSA</sequence>
<name>A0A4C1W3H0_EUMVA</name>